<reference evidence="1" key="1">
    <citation type="submission" date="2023-07" db="EMBL/GenBank/DDBJ databases">
        <authorList>
            <consortium name="AG Swart"/>
            <person name="Singh M."/>
            <person name="Singh A."/>
            <person name="Seah K."/>
            <person name="Emmerich C."/>
        </authorList>
    </citation>
    <scope>NUCLEOTIDE SEQUENCE</scope>
    <source>
        <strain evidence="1">DP1</strain>
    </source>
</reference>
<evidence type="ECO:0000313" key="1">
    <source>
        <dbReference type="EMBL" id="CAI2366810.1"/>
    </source>
</evidence>
<dbReference type="EMBL" id="CAMPGE010007892">
    <property type="protein sequence ID" value="CAI2366810.1"/>
    <property type="molecule type" value="Genomic_DNA"/>
</dbReference>
<dbReference type="AlphaFoldDB" id="A0AAD1UJX9"/>
<comment type="caution">
    <text evidence="1">The sequence shown here is derived from an EMBL/GenBank/DDBJ whole genome shotgun (WGS) entry which is preliminary data.</text>
</comment>
<sequence>MESLLPSQVALNLLTKPSHSVNIFKYLGHVSSAYCVLSRLCKATQESFSTNDIAFLRILSKEELDFKFYITDLCSFMPVETLRFYSLRVDLSDPEDIRYFEQICFQLIQFDKENQGLEYSEENLCIVNYDGSPQLMNPFIKADEITQEIEQTQKLESDPNKTQKLKQMLDVVKQACVRTYLNLKEVKIDGELSSELLDLLIKRKPYLLKYPFKSISVKNKDLPDILQAKSIILKNTMKCLNKYTEILQRETTFRDIFYNFYYEFMEEHIKQIKCSSKILTVQTYTTINPLEFVSLLGNHPTMLKDAEVVLLNILRNVDTVQNWYKFAKAMLTNEEEVFAPKMKHFELTTYGYGRFNGTFLSLVDQGVSKLYQTHPDFQRLIVHSRYERRYKGPTPKGRQLEHIIKEGEWPMMNKVNIISHAENTTYSYCIQFETGNFNAEVFCDTHEDSLIFGNILKLDFTNIMSVELVPVPKIPEEILENANRILVAPKGNIPYPEIFTEEGD</sequence>
<protein>
    <submittedName>
        <fullName evidence="1">Uncharacterized protein</fullName>
    </submittedName>
</protein>
<proteinExistence type="predicted"/>
<evidence type="ECO:0000313" key="2">
    <source>
        <dbReference type="Proteomes" id="UP001295684"/>
    </source>
</evidence>
<organism evidence="1 2">
    <name type="scientific">Euplotes crassus</name>
    <dbReference type="NCBI Taxonomy" id="5936"/>
    <lineage>
        <taxon>Eukaryota</taxon>
        <taxon>Sar</taxon>
        <taxon>Alveolata</taxon>
        <taxon>Ciliophora</taxon>
        <taxon>Intramacronucleata</taxon>
        <taxon>Spirotrichea</taxon>
        <taxon>Hypotrichia</taxon>
        <taxon>Euplotida</taxon>
        <taxon>Euplotidae</taxon>
        <taxon>Moneuplotes</taxon>
    </lineage>
</organism>
<gene>
    <name evidence="1" type="ORF">ECRASSUSDP1_LOCUS8084</name>
</gene>
<accession>A0AAD1UJX9</accession>
<dbReference type="Proteomes" id="UP001295684">
    <property type="component" value="Unassembled WGS sequence"/>
</dbReference>
<name>A0AAD1UJX9_EUPCR</name>
<keyword evidence="2" id="KW-1185">Reference proteome</keyword>